<evidence type="ECO:0000256" key="5">
    <source>
        <dbReference type="ARBA" id="ARBA00022833"/>
    </source>
</evidence>
<dbReference type="CDD" id="cd05839">
    <property type="entry name" value="PWWP_BRPF"/>
    <property type="match status" value="1"/>
</dbReference>
<evidence type="ECO:0000256" key="10">
    <source>
        <dbReference type="PROSITE-ProRule" id="PRU00146"/>
    </source>
</evidence>
<feature type="compositionally biased region" description="Basic and acidic residues" evidence="11">
    <location>
        <begin position="789"/>
        <end position="804"/>
    </location>
</feature>
<feature type="region of interest" description="Disordered" evidence="11">
    <location>
        <begin position="750"/>
        <end position="1064"/>
    </location>
</feature>
<evidence type="ECO:0000256" key="7">
    <source>
        <dbReference type="ARBA" id="ARBA00023117"/>
    </source>
</evidence>
<dbReference type="PROSITE" id="PS50812">
    <property type="entry name" value="PWWP"/>
    <property type="match status" value="1"/>
</dbReference>
<keyword evidence="8" id="KW-0539">Nucleus</keyword>
<dbReference type="Pfam" id="PF00855">
    <property type="entry name" value="PWWP"/>
    <property type="match status" value="1"/>
</dbReference>
<dbReference type="FunFam" id="3.30.40.10:FF:000008">
    <property type="entry name" value="Bromodomain containing 1, isoform CRA_a"/>
    <property type="match status" value="1"/>
</dbReference>
<feature type="domain" description="PHD-type" evidence="15">
    <location>
        <begin position="321"/>
        <end position="382"/>
    </location>
</feature>
<feature type="compositionally biased region" description="Polar residues" evidence="11">
    <location>
        <begin position="1178"/>
        <end position="1189"/>
    </location>
</feature>
<proteinExistence type="predicted"/>
<evidence type="ECO:0000256" key="8">
    <source>
        <dbReference type="ARBA" id="ARBA00023242"/>
    </source>
</evidence>
<feature type="domain" description="PHD-type" evidence="13">
    <location>
        <begin position="267"/>
        <end position="317"/>
    </location>
</feature>
<dbReference type="PANTHER" id="PTHR13793:SF107">
    <property type="entry name" value="BROMODOMAIN-CONTAINING PROTEIN HOMOLOG"/>
    <property type="match status" value="1"/>
</dbReference>
<dbReference type="InterPro" id="IPR013083">
    <property type="entry name" value="Znf_RING/FYVE/PHD"/>
</dbReference>
<feature type="compositionally biased region" description="Low complexity" evidence="11">
    <location>
        <begin position="936"/>
        <end position="950"/>
    </location>
</feature>
<dbReference type="Gene3D" id="3.30.40.10">
    <property type="entry name" value="Zinc/RING finger domain, C3HC4 (zinc finger)"/>
    <property type="match status" value="2"/>
</dbReference>
<reference evidence="16" key="1">
    <citation type="submission" date="2022-08" db="UniProtKB">
        <authorList>
            <consortium name="EnsemblMetazoa"/>
        </authorList>
    </citation>
    <scope>IDENTIFICATION</scope>
    <source>
        <strain evidence="16">05x7-T-G4-1.051#20</strain>
    </source>
</reference>
<name>A0A8W8MJG3_MAGGI</name>
<evidence type="ECO:0000259" key="13">
    <source>
        <dbReference type="PROSITE" id="PS50016"/>
    </source>
</evidence>
<evidence type="ECO:0000256" key="4">
    <source>
        <dbReference type="ARBA" id="ARBA00022771"/>
    </source>
</evidence>
<dbReference type="PROSITE" id="PS00028">
    <property type="entry name" value="ZINC_FINGER_C2H2_1"/>
    <property type="match status" value="1"/>
</dbReference>
<dbReference type="Proteomes" id="UP000005408">
    <property type="component" value="Unassembled WGS sequence"/>
</dbReference>
<evidence type="ECO:0000313" key="16">
    <source>
        <dbReference type="EnsemblMetazoa" id="G33646.1:cds"/>
    </source>
</evidence>
<dbReference type="PRINTS" id="PR00503">
    <property type="entry name" value="BROMODOMAIN"/>
</dbReference>
<dbReference type="InterPro" id="IPR050701">
    <property type="entry name" value="Histone_Mod_Regulator"/>
</dbReference>
<dbReference type="InterPro" id="IPR001965">
    <property type="entry name" value="Znf_PHD"/>
</dbReference>
<dbReference type="Gene3D" id="1.20.920.10">
    <property type="entry name" value="Bromodomain-like"/>
    <property type="match status" value="1"/>
</dbReference>
<dbReference type="Pfam" id="PF00439">
    <property type="entry name" value="Bromodomain"/>
    <property type="match status" value="1"/>
</dbReference>
<dbReference type="GO" id="GO:0006357">
    <property type="term" value="P:regulation of transcription by RNA polymerase II"/>
    <property type="evidence" value="ECO:0007669"/>
    <property type="project" value="TreeGrafter"/>
</dbReference>
<dbReference type="SUPFAM" id="SSF63748">
    <property type="entry name" value="Tudor/PWWP/MBT"/>
    <property type="match status" value="1"/>
</dbReference>
<feature type="compositionally biased region" description="Polar residues" evidence="11">
    <location>
        <begin position="1318"/>
        <end position="1338"/>
    </location>
</feature>
<feature type="compositionally biased region" description="Low complexity" evidence="11">
    <location>
        <begin position="888"/>
        <end position="901"/>
    </location>
</feature>
<evidence type="ECO:0000256" key="3">
    <source>
        <dbReference type="ARBA" id="ARBA00022737"/>
    </source>
</evidence>
<keyword evidence="7 9" id="KW-0103">Bromodomain</keyword>
<dbReference type="PROSITE" id="PS01359">
    <property type="entry name" value="ZF_PHD_1"/>
    <property type="match status" value="1"/>
</dbReference>
<evidence type="ECO:0000259" key="12">
    <source>
        <dbReference type="PROSITE" id="PS50014"/>
    </source>
</evidence>
<evidence type="ECO:0000313" key="17">
    <source>
        <dbReference type="Proteomes" id="UP000005408"/>
    </source>
</evidence>
<dbReference type="InterPro" id="IPR019787">
    <property type="entry name" value="Znf_PHD-finger"/>
</dbReference>
<dbReference type="InterPro" id="IPR001487">
    <property type="entry name" value="Bromodomain"/>
</dbReference>
<feature type="region of interest" description="Disordered" evidence="11">
    <location>
        <begin position="1178"/>
        <end position="1235"/>
    </location>
</feature>
<feature type="region of interest" description="Disordered" evidence="11">
    <location>
        <begin position="47"/>
        <end position="86"/>
    </location>
</feature>
<feature type="compositionally biased region" description="Low complexity" evidence="11">
    <location>
        <begin position="846"/>
        <end position="863"/>
    </location>
</feature>
<feature type="compositionally biased region" description="Polar residues" evidence="11">
    <location>
        <begin position="864"/>
        <end position="874"/>
    </location>
</feature>
<dbReference type="CDD" id="cd15572">
    <property type="entry name" value="PHD_BRPF"/>
    <property type="match status" value="1"/>
</dbReference>
<dbReference type="Pfam" id="PF10513">
    <property type="entry name" value="EPL1"/>
    <property type="match status" value="1"/>
</dbReference>
<dbReference type="PROSITE" id="PS51805">
    <property type="entry name" value="EPHD"/>
    <property type="match status" value="1"/>
</dbReference>
<evidence type="ECO:0000256" key="11">
    <source>
        <dbReference type="SAM" id="MobiDB-lite"/>
    </source>
</evidence>
<dbReference type="FunFam" id="2.30.30.140:FF:000008">
    <property type="entry name" value="Bromodomain containing 1, isoform CRA_b"/>
    <property type="match status" value="1"/>
</dbReference>
<keyword evidence="4 10" id="KW-0863">Zinc-finger</keyword>
<organism evidence="16 17">
    <name type="scientific">Magallana gigas</name>
    <name type="common">Pacific oyster</name>
    <name type="synonym">Crassostrea gigas</name>
    <dbReference type="NCBI Taxonomy" id="29159"/>
    <lineage>
        <taxon>Eukaryota</taxon>
        <taxon>Metazoa</taxon>
        <taxon>Spiralia</taxon>
        <taxon>Lophotrochozoa</taxon>
        <taxon>Mollusca</taxon>
        <taxon>Bivalvia</taxon>
        <taxon>Autobranchia</taxon>
        <taxon>Pteriomorphia</taxon>
        <taxon>Ostreida</taxon>
        <taxon>Ostreoidea</taxon>
        <taxon>Ostreidae</taxon>
        <taxon>Magallana</taxon>
    </lineage>
</organism>
<dbReference type="Pfam" id="PF13831">
    <property type="entry name" value="PHD_2"/>
    <property type="match status" value="1"/>
</dbReference>
<evidence type="ECO:0000259" key="15">
    <source>
        <dbReference type="PROSITE" id="PS51805"/>
    </source>
</evidence>
<keyword evidence="17" id="KW-1185">Reference proteome</keyword>
<evidence type="ECO:0000256" key="6">
    <source>
        <dbReference type="ARBA" id="ARBA00022990"/>
    </source>
</evidence>
<dbReference type="InterPro" id="IPR011011">
    <property type="entry name" value="Znf_FYVE_PHD"/>
</dbReference>
<dbReference type="PROSITE" id="PS00633">
    <property type="entry name" value="BROMODOMAIN_1"/>
    <property type="match status" value="1"/>
</dbReference>
<feature type="region of interest" description="Disordered" evidence="11">
    <location>
        <begin position="1318"/>
        <end position="1355"/>
    </location>
</feature>
<evidence type="ECO:0000256" key="2">
    <source>
        <dbReference type="ARBA" id="ARBA00022723"/>
    </source>
</evidence>
<keyword evidence="6" id="KW-0007">Acetylation</keyword>
<dbReference type="Pfam" id="PF13832">
    <property type="entry name" value="zf-HC5HC2H_2"/>
    <property type="match status" value="1"/>
</dbReference>
<dbReference type="InterPro" id="IPR013087">
    <property type="entry name" value="Znf_C2H2_type"/>
</dbReference>
<dbReference type="PANTHER" id="PTHR13793">
    <property type="entry name" value="PHD FINGER PROTEINS"/>
    <property type="match status" value="1"/>
</dbReference>
<dbReference type="InterPro" id="IPR019786">
    <property type="entry name" value="Zinc_finger_PHD-type_CS"/>
</dbReference>
<keyword evidence="1" id="KW-0597">Phosphoprotein</keyword>
<dbReference type="PROSITE" id="PS50014">
    <property type="entry name" value="BROMODOMAIN_2"/>
    <property type="match status" value="1"/>
</dbReference>
<evidence type="ECO:0000259" key="14">
    <source>
        <dbReference type="PROSITE" id="PS50812"/>
    </source>
</evidence>
<dbReference type="GO" id="GO:0008270">
    <property type="term" value="F:zinc ion binding"/>
    <property type="evidence" value="ECO:0007669"/>
    <property type="project" value="UniProtKB-KW"/>
</dbReference>
<keyword evidence="3" id="KW-0677">Repeat</keyword>
<protein>
    <recommendedName>
        <fullName evidence="18">Peregrin</fullName>
    </recommendedName>
</protein>
<feature type="compositionally biased region" description="Polar residues" evidence="11">
    <location>
        <begin position="973"/>
        <end position="982"/>
    </location>
</feature>
<dbReference type="Gene3D" id="2.30.30.140">
    <property type="match status" value="1"/>
</dbReference>
<dbReference type="SUPFAM" id="SSF57903">
    <property type="entry name" value="FYVE/PHD zinc finger"/>
    <property type="match status" value="1"/>
</dbReference>
<feature type="compositionally biased region" description="Basic residues" evidence="11">
    <location>
        <begin position="908"/>
        <end position="917"/>
    </location>
</feature>
<accession>A0A8W8MJG3</accession>
<evidence type="ECO:0000256" key="1">
    <source>
        <dbReference type="ARBA" id="ARBA00022553"/>
    </source>
</evidence>
<evidence type="ECO:0008006" key="18">
    <source>
        <dbReference type="Google" id="ProtNLM"/>
    </source>
</evidence>
<dbReference type="InterPro" id="IPR034732">
    <property type="entry name" value="EPHD"/>
</dbReference>
<feature type="compositionally biased region" description="Low complexity" evidence="11">
    <location>
        <begin position="1004"/>
        <end position="1045"/>
    </location>
</feature>
<dbReference type="SMART" id="SM00297">
    <property type="entry name" value="BROMO"/>
    <property type="match status" value="1"/>
</dbReference>
<dbReference type="SMART" id="SM00249">
    <property type="entry name" value="PHD"/>
    <property type="match status" value="1"/>
</dbReference>
<feature type="compositionally biased region" description="Basic and acidic residues" evidence="11">
    <location>
        <begin position="1208"/>
        <end position="1221"/>
    </location>
</feature>
<feature type="compositionally biased region" description="Basic residues" evidence="11">
    <location>
        <begin position="60"/>
        <end position="75"/>
    </location>
</feature>
<dbReference type="InterPro" id="IPR036427">
    <property type="entry name" value="Bromodomain-like_sf"/>
</dbReference>
<dbReference type="InterPro" id="IPR019542">
    <property type="entry name" value="Enhancer_polycomb-like_N"/>
</dbReference>
<dbReference type="SMART" id="SM00293">
    <property type="entry name" value="PWWP"/>
    <property type="match status" value="1"/>
</dbReference>
<keyword evidence="2" id="KW-0479">Metal-binding</keyword>
<feature type="domain" description="Bromo" evidence="12">
    <location>
        <begin position="578"/>
        <end position="648"/>
    </location>
</feature>
<dbReference type="InterPro" id="IPR000313">
    <property type="entry name" value="PWWP_dom"/>
</dbReference>
<dbReference type="SUPFAM" id="SSF47370">
    <property type="entry name" value="Bromodomain"/>
    <property type="match status" value="1"/>
</dbReference>
<sequence>MVYDFDVKEFCQNLKATKPPYECPVRSCGKVYKSYCGIQFHLYNFDHDNPENNSPSPGKKPGKKKTKWGHHRAMRRSPTPPEFVAPPRRETLTYAEAQRLVEIDLEGRLHRINIYEPLEIITQDEIDNHKNTEKEEKAEKTPLKTKNCENQKARKEPTAGAQPIVKLPEAQFKVIDDYIKPSKISQRQNSYYRYIEKSVEELDEEVEYDMDEEDHAWLEILNKGRKEDGIAQVKQEDFELLMDRFEKEAFFQSQTSGKDLGPSIDEDAVCNICQDGECQNSNVILFCDMCNLAVHQECYGVPYIPEGQWLCRRCLQSPSRAVDCCLCPNKGGAFKQTDDGRWAHVVCALWIPEVGFANTVFLEPIDSFDNIPPARWKLSCYILYGRLCTVMFTHRPILTVRRVSRGRTAQRMITSQLPPKKAKEKSKLKMKKARKILAEKRNALPVVSIPIIPQSRLSKIANMISLPKKQPFLTKLLSYWTLKRQSRNGVPLLRRLQSNHMTRNKHETKNDKQSNALKEQLKYWQRLRQDLEKARLLVELIRKREKLKREQLKVHQMAMELQLQPFAVLLRSTLEQLVEKDTSNFFTEPVSLDEVPDYLEYIDKPMDFETMRKNIDNHKYRTMDEFETDFELIIKNCMKYNAKDTVFYRAATRLRDQGGAVIRNACRTAERVGYDPATGLHMEQVPSVPEPVVLEDIDSFLEDTKDGMPLEEQLRILLDKMDAANASRKPGKSKLARRIRKEIVKVRRKLAIQKGQHASDIEDTADTASEVNEDSAHEDGPDISTPKSSKSEKSTSKGAKETPTRGRGRGRGRGSVGRPRKSRNDSESESPLVGARLIEKRRSSDSSRTTESSSTSSKDSNSSHPAQSGVNRRTSVLFGKKNFRSSKNDSSAPSSPGTPTQPSTPPRRNSKGGRPSKQKGDHTDSPQPPVLEPMTSGRSSSRGPASPKSPGVRKRSASAITSPDRESRPTPPKRTTSLSEPLSFSDPPDITKRDSFRYYRGPDNLRSSSDSDSTSVISSSDESLTDSSLGSSSSNSRSELNSNGLPKLSEEGTESDSSASPAARHQASDSVDFVVVKCLCFADTNDDCFPLKNMDANLPGSSKLLNSGVSLWTSVTNTPACSRTSFPAFSHAKLVCEPDCIEIFLAGRCDKALSLGTTNQAGSNLLENAMGVQTYNLRSQKAFRSTRTSKQTDRKEASNTSLSKKMKPGFEKEGRAGRDSNTESLPQKNSSHKKHWHFDLKSCNTDNFNASRTQRQGISRLCKNLQDSRNSPNLKTQCLDRVKEKLENSPEQTWVLSQLVHIKDSKLRPRKLSCEYTSTDSLSTESHTHSTDSPNTGVNKADVSKGRAHRSGSCDSEDLIPLEPLDLVWAKCRGYPWYPALIINPKMPKTGYFHNGVPIPVPPDDVLALQRKYDEPVYLILFFDTKRTWQWLPRNKLEPLGVDSGLDKAKLLENKKPNVRKAVQKAYEKAILHRCSVTGEPNPLSGDSELEDQD</sequence>
<dbReference type="InterPro" id="IPR018359">
    <property type="entry name" value="Bromodomain_CS"/>
</dbReference>
<dbReference type="EnsemblMetazoa" id="G33646.1">
    <property type="protein sequence ID" value="G33646.1:cds"/>
    <property type="gene ID" value="G33646"/>
</dbReference>
<evidence type="ECO:0000256" key="9">
    <source>
        <dbReference type="PROSITE-ProRule" id="PRU00035"/>
    </source>
</evidence>
<dbReference type="PROSITE" id="PS50016">
    <property type="entry name" value="ZF_PHD_2"/>
    <property type="match status" value="1"/>
</dbReference>
<feature type="domain" description="PWWP" evidence="14">
    <location>
        <begin position="1364"/>
        <end position="1443"/>
    </location>
</feature>
<keyword evidence="5" id="KW-0862">Zinc</keyword>